<dbReference type="InterPro" id="IPR050266">
    <property type="entry name" value="AB_hydrolase_sf"/>
</dbReference>
<dbReference type="InterPro" id="IPR029058">
    <property type="entry name" value="AB_hydrolase_fold"/>
</dbReference>
<dbReference type="EMBL" id="CAJPDR010000150">
    <property type="protein sequence ID" value="CAF9921907.1"/>
    <property type="molecule type" value="Genomic_DNA"/>
</dbReference>
<dbReference type="InterPro" id="IPR000073">
    <property type="entry name" value="AB_hydrolase_1"/>
</dbReference>
<dbReference type="Gene3D" id="3.40.50.1820">
    <property type="entry name" value="alpha/beta hydrolase"/>
    <property type="match status" value="1"/>
</dbReference>
<dbReference type="AlphaFoldDB" id="A0A8H3IBF6"/>
<dbReference type="PRINTS" id="PR00111">
    <property type="entry name" value="ABHYDROLASE"/>
</dbReference>
<accession>A0A8H3IBF6</accession>
<dbReference type="Proteomes" id="UP000664203">
    <property type="component" value="Unassembled WGS sequence"/>
</dbReference>
<reference evidence="2" key="1">
    <citation type="submission" date="2021-03" db="EMBL/GenBank/DDBJ databases">
        <authorList>
            <person name="Tagirdzhanova G."/>
        </authorList>
    </citation>
    <scope>NUCLEOTIDE SEQUENCE</scope>
</reference>
<dbReference type="Pfam" id="PF12697">
    <property type="entry name" value="Abhydrolase_6"/>
    <property type="match status" value="1"/>
</dbReference>
<name>A0A8H3IBF6_9LECA</name>
<evidence type="ECO:0000313" key="2">
    <source>
        <dbReference type="EMBL" id="CAF9921907.1"/>
    </source>
</evidence>
<protein>
    <recommendedName>
        <fullName evidence="1">AB hydrolase-1 domain-containing protein</fullName>
    </recommendedName>
</protein>
<sequence>MSSSKDQDSAVPHPGFKSLQYVNPRLGTMYFRFKEGEGLRFMAEEAFLAWKALPSSQSADNKPFFVFLHDYGSSSRIFDKLARSVKNHCLAVDLRGWGRSNHTKDGAPLAYSITRMKDDLPRVINLLQGEKFVLVGHGMGAEVAQLYATQQPPKNLVGLSLLAPMPLSTRKPAPENIEIYHKAYERRENLEDFTKKYLAHSHIEEVDLRNLVDDCMKDTPLAKDAWLSYSMAENYSHGLRDIEMPVLILAGESDRIIPVGVVEKEVGNKIKGSWLLPAKNCGHLIPLEEPGLAEMLDNWSKDIEHWK</sequence>
<dbReference type="GO" id="GO:0016020">
    <property type="term" value="C:membrane"/>
    <property type="evidence" value="ECO:0007669"/>
    <property type="project" value="TreeGrafter"/>
</dbReference>
<dbReference type="OrthoDB" id="190201at2759"/>
<comment type="caution">
    <text evidence="2">The sequence shown here is derived from an EMBL/GenBank/DDBJ whole genome shotgun (WGS) entry which is preliminary data.</text>
</comment>
<feature type="domain" description="AB hydrolase-1" evidence="1">
    <location>
        <begin position="65"/>
        <end position="290"/>
    </location>
</feature>
<dbReference type="PANTHER" id="PTHR43798:SF33">
    <property type="entry name" value="HYDROLASE, PUTATIVE (AFU_ORTHOLOGUE AFUA_2G14860)-RELATED"/>
    <property type="match status" value="1"/>
</dbReference>
<keyword evidence="3" id="KW-1185">Reference proteome</keyword>
<organism evidence="2 3">
    <name type="scientific">Alectoria fallacina</name>
    <dbReference type="NCBI Taxonomy" id="1903189"/>
    <lineage>
        <taxon>Eukaryota</taxon>
        <taxon>Fungi</taxon>
        <taxon>Dikarya</taxon>
        <taxon>Ascomycota</taxon>
        <taxon>Pezizomycotina</taxon>
        <taxon>Lecanoromycetes</taxon>
        <taxon>OSLEUM clade</taxon>
        <taxon>Lecanoromycetidae</taxon>
        <taxon>Lecanorales</taxon>
        <taxon>Lecanorineae</taxon>
        <taxon>Parmeliaceae</taxon>
        <taxon>Alectoria</taxon>
    </lineage>
</organism>
<evidence type="ECO:0000259" key="1">
    <source>
        <dbReference type="Pfam" id="PF12697"/>
    </source>
</evidence>
<proteinExistence type="predicted"/>
<evidence type="ECO:0000313" key="3">
    <source>
        <dbReference type="Proteomes" id="UP000664203"/>
    </source>
</evidence>
<dbReference type="PANTHER" id="PTHR43798">
    <property type="entry name" value="MONOACYLGLYCEROL LIPASE"/>
    <property type="match status" value="1"/>
</dbReference>
<gene>
    <name evidence="2" type="ORF">ALECFALPRED_001971</name>
</gene>
<dbReference type="SUPFAM" id="SSF53474">
    <property type="entry name" value="alpha/beta-Hydrolases"/>
    <property type="match status" value="1"/>
</dbReference>